<dbReference type="EMBL" id="ABOX02000031">
    <property type="protein sequence ID" value="EEF59187.1"/>
    <property type="molecule type" value="Genomic_DNA"/>
</dbReference>
<keyword evidence="1" id="KW-0732">Signal</keyword>
<name>B9XLT0_PEDPL</name>
<evidence type="ECO:0000256" key="1">
    <source>
        <dbReference type="SAM" id="SignalP"/>
    </source>
</evidence>
<dbReference type="SUPFAM" id="SSF51445">
    <property type="entry name" value="(Trans)glycosidases"/>
    <property type="match status" value="1"/>
</dbReference>
<sequence length="313" mass="35398" precursor="true">MIHRANTSSRFALFSNLAASLLLIFASGCATCKFFSKSPEQERADRQDQLRGTLATYCSAPHLPDGRVDVEKLVKELVDVHANTYSFCIHTSSNDWDDLQLFLPLARKQGIKVWGSIVPPSESPPRAKLYAEPFKLDYDRWAIEFAKLSLRETNLVAWSIDDFTHNLKVYTPVQVNQMLTAARKVNPKLAFVPCCYYKAITPQFVTNYCPLLDGLLFPYRDESHGANLKNPDNVEFEVNKIKEMTGYSYPVIFDVYATKHSSLGSTTPDYVETAMTLGHRSADGVMVYCHQDPQLNREKHGVVKRLFTGWAGE</sequence>
<feature type="signal peptide" evidence="1">
    <location>
        <begin position="1"/>
        <end position="30"/>
    </location>
</feature>
<accession>B9XLT0</accession>
<evidence type="ECO:0000313" key="3">
    <source>
        <dbReference type="Proteomes" id="UP000003688"/>
    </source>
</evidence>
<dbReference type="Proteomes" id="UP000003688">
    <property type="component" value="Unassembled WGS sequence"/>
</dbReference>
<proteinExistence type="predicted"/>
<dbReference type="AlphaFoldDB" id="B9XLT0"/>
<reference evidence="2 3" key="1">
    <citation type="journal article" date="2011" name="J. Bacteriol.">
        <title>Genome sequence of 'Pedosphaera parvula' Ellin514, an aerobic Verrucomicrobial isolate from pasture soil.</title>
        <authorList>
            <person name="Kant R."/>
            <person name="van Passel M.W."/>
            <person name="Sangwan P."/>
            <person name="Palva A."/>
            <person name="Lucas S."/>
            <person name="Copeland A."/>
            <person name="Lapidus A."/>
            <person name="Glavina Del Rio T."/>
            <person name="Dalin E."/>
            <person name="Tice H."/>
            <person name="Bruce D."/>
            <person name="Goodwin L."/>
            <person name="Pitluck S."/>
            <person name="Chertkov O."/>
            <person name="Larimer F.W."/>
            <person name="Land M.L."/>
            <person name="Hauser L."/>
            <person name="Brettin T.S."/>
            <person name="Detter J.C."/>
            <person name="Han S."/>
            <person name="de Vos W.M."/>
            <person name="Janssen P.H."/>
            <person name="Smidt H."/>
        </authorList>
    </citation>
    <scope>NUCLEOTIDE SEQUENCE [LARGE SCALE GENOMIC DNA]</scope>
    <source>
        <strain evidence="2 3">Ellin514</strain>
    </source>
</reference>
<keyword evidence="3" id="KW-1185">Reference proteome</keyword>
<evidence type="ECO:0000313" key="2">
    <source>
        <dbReference type="EMBL" id="EEF59187.1"/>
    </source>
</evidence>
<protein>
    <recommendedName>
        <fullName evidence="4">DUF4015 domain-containing protein</fullName>
    </recommendedName>
</protein>
<gene>
    <name evidence="2" type="ORF">Cflav_PD2392</name>
</gene>
<dbReference type="RefSeq" id="WP_007416769.1">
    <property type="nucleotide sequence ID" value="NZ_ABOX02000031.1"/>
</dbReference>
<dbReference type="PROSITE" id="PS51257">
    <property type="entry name" value="PROKAR_LIPOPROTEIN"/>
    <property type="match status" value="1"/>
</dbReference>
<comment type="caution">
    <text evidence="2">The sequence shown here is derived from an EMBL/GenBank/DDBJ whole genome shotgun (WGS) entry which is preliminary data.</text>
</comment>
<dbReference type="InterPro" id="IPR017853">
    <property type="entry name" value="GH"/>
</dbReference>
<feature type="chain" id="PRO_5002895038" description="DUF4015 domain-containing protein" evidence="1">
    <location>
        <begin position="31"/>
        <end position="313"/>
    </location>
</feature>
<evidence type="ECO:0008006" key="4">
    <source>
        <dbReference type="Google" id="ProtNLM"/>
    </source>
</evidence>
<organism evidence="2 3">
    <name type="scientific">Pedosphaera parvula (strain Ellin514)</name>
    <dbReference type="NCBI Taxonomy" id="320771"/>
    <lineage>
        <taxon>Bacteria</taxon>
        <taxon>Pseudomonadati</taxon>
        <taxon>Verrucomicrobiota</taxon>
        <taxon>Pedosphaerae</taxon>
        <taxon>Pedosphaerales</taxon>
        <taxon>Pedosphaeraceae</taxon>
        <taxon>Pedosphaera</taxon>
    </lineage>
</organism>
<dbReference type="OrthoDB" id="3494876at2"/>